<feature type="region of interest" description="Disordered" evidence="1">
    <location>
        <begin position="561"/>
        <end position="581"/>
    </location>
</feature>
<evidence type="ECO:0000313" key="3">
    <source>
        <dbReference type="EMBL" id="KAF2005682.1"/>
    </source>
</evidence>
<organism evidence="3 4">
    <name type="scientific">Amniculicola lignicola CBS 123094</name>
    <dbReference type="NCBI Taxonomy" id="1392246"/>
    <lineage>
        <taxon>Eukaryota</taxon>
        <taxon>Fungi</taxon>
        <taxon>Dikarya</taxon>
        <taxon>Ascomycota</taxon>
        <taxon>Pezizomycotina</taxon>
        <taxon>Dothideomycetes</taxon>
        <taxon>Pleosporomycetidae</taxon>
        <taxon>Pleosporales</taxon>
        <taxon>Amniculicolaceae</taxon>
        <taxon>Amniculicola</taxon>
    </lineage>
</organism>
<feature type="compositionally biased region" description="Acidic residues" evidence="1">
    <location>
        <begin position="569"/>
        <end position="581"/>
    </location>
</feature>
<evidence type="ECO:0000313" key="4">
    <source>
        <dbReference type="Proteomes" id="UP000799779"/>
    </source>
</evidence>
<feature type="domain" description="Protein kinase" evidence="2">
    <location>
        <begin position="162"/>
        <end position="539"/>
    </location>
</feature>
<proteinExistence type="predicted"/>
<dbReference type="EMBL" id="ML977562">
    <property type="protein sequence ID" value="KAF2005682.1"/>
    <property type="molecule type" value="Genomic_DNA"/>
</dbReference>
<evidence type="ECO:0000259" key="2">
    <source>
        <dbReference type="PROSITE" id="PS50011"/>
    </source>
</evidence>
<dbReference type="OrthoDB" id="3673723at2759"/>
<accession>A0A6A5WVD5</accession>
<dbReference type="SMART" id="SM00220">
    <property type="entry name" value="S_TKc"/>
    <property type="match status" value="1"/>
</dbReference>
<evidence type="ECO:0000256" key="1">
    <source>
        <dbReference type="SAM" id="MobiDB-lite"/>
    </source>
</evidence>
<dbReference type="Proteomes" id="UP000799779">
    <property type="component" value="Unassembled WGS sequence"/>
</dbReference>
<dbReference type="AlphaFoldDB" id="A0A6A5WVD5"/>
<keyword evidence="4" id="KW-1185">Reference proteome</keyword>
<reference evidence="3" key="1">
    <citation type="journal article" date="2020" name="Stud. Mycol.">
        <title>101 Dothideomycetes genomes: a test case for predicting lifestyles and emergence of pathogens.</title>
        <authorList>
            <person name="Haridas S."/>
            <person name="Albert R."/>
            <person name="Binder M."/>
            <person name="Bloem J."/>
            <person name="Labutti K."/>
            <person name="Salamov A."/>
            <person name="Andreopoulos B."/>
            <person name="Baker S."/>
            <person name="Barry K."/>
            <person name="Bills G."/>
            <person name="Bluhm B."/>
            <person name="Cannon C."/>
            <person name="Castanera R."/>
            <person name="Culley D."/>
            <person name="Daum C."/>
            <person name="Ezra D."/>
            <person name="Gonzalez J."/>
            <person name="Henrissat B."/>
            <person name="Kuo A."/>
            <person name="Liang C."/>
            <person name="Lipzen A."/>
            <person name="Lutzoni F."/>
            <person name="Magnuson J."/>
            <person name="Mondo S."/>
            <person name="Nolan M."/>
            <person name="Ohm R."/>
            <person name="Pangilinan J."/>
            <person name="Park H.-J."/>
            <person name="Ramirez L."/>
            <person name="Alfaro M."/>
            <person name="Sun H."/>
            <person name="Tritt A."/>
            <person name="Yoshinaga Y."/>
            <person name="Zwiers L.-H."/>
            <person name="Turgeon B."/>
            <person name="Goodwin S."/>
            <person name="Spatafora J."/>
            <person name="Crous P."/>
            <person name="Grigoriev I."/>
        </authorList>
    </citation>
    <scope>NUCLEOTIDE SEQUENCE</scope>
    <source>
        <strain evidence="3">CBS 123094</strain>
    </source>
</reference>
<sequence length="581" mass="67316">MPPPYNSARDYYKAAFRAPLKAMHPQWTRGQVESTLVWLWENVSDTARTDCIWRQTNGSRQLPRINPRLIPNTAKQRNDPYVITKVDGHNLNTSDFYYWPQGADAQDPPRWMGWNIDHGNDDWLNAGAFLEDHQQIDQQWRGVQVLASRSDDRGLNRHGLQASYESRIGFWAMVDIVGNIIDHMAVKDVRIPHRGKWRDPINWRDNLPREVAIHERIENAHGVRPASGYHPNGHHHIVQYRGFRLHHRERRYRLYLDWCRWDNLHFACSNDAEAPYSQLPEAYLWYLFRALAEACRFLRDGDQQIPEWEEIVHCDLQPSNILMLSRYEYRPQPPSHPGKTRARDMDPMEDVRVPEQRLVNWRVPVIGDFGDAMFDLQGEDDEHEDNPMEYVGSHPNHRIAPEQHKLYHEHPTAQSTNQPGHILANGTILQPDPRLEELTNVWGIGMIMWNLLTNFADLIESPRFDPGGPQTAGVTRYLSDGASYTVQDVDDHVLEDVQVWPGLGMYSGTIRDLVKRCLHYEQTDRIPLDDLITETRNAIETPPAGVNRSAAVTFWNRPARGDFLRGEPFPEDGDDGGDDEQ</sequence>
<dbReference type="GO" id="GO:0004672">
    <property type="term" value="F:protein kinase activity"/>
    <property type="evidence" value="ECO:0007669"/>
    <property type="project" value="InterPro"/>
</dbReference>
<name>A0A6A5WVD5_9PLEO</name>
<dbReference type="InterPro" id="IPR011009">
    <property type="entry name" value="Kinase-like_dom_sf"/>
</dbReference>
<dbReference type="SUPFAM" id="SSF56112">
    <property type="entry name" value="Protein kinase-like (PK-like)"/>
    <property type="match status" value="1"/>
</dbReference>
<gene>
    <name evidence="3" type="ORF">P154DRAFT_608679</name>
</gene>
<dbReference type="InterPro" id="IPR000719">
    <property type="entry name" value="Prot_kinase_dom"/>
</dbReference>
<protein>
    <recommendedName>
        <fullName evidence="2">Protein kinase domain-containing protein</fullName>
    </recommendedName>
</protein>
<dbReference type="PROSITE" id="PS50011">
    <property type="entry name" value="PROTEIN_KINASE_DOM"/>
    <property type="match status" value="1"/>
</dbReference>
<dbReference type="GO" id="GO:0005524">
    <property type="term" value="F:ATP binding"/>
    <property type="evidence" value="ECO:0007669"/>
    <property type="project" value="InterPro"/>
</dbReference>
<dbReference type="Gene3D" id="1.10.510.10">
    <property type="entry name" value="Transferase(Phosphotransferase) domain 1"/>
    <property type="match status" value="1"/>
</dbReference>